<evidence type="ECO:0000256" key="1">
    <source>
        <dbReference type="SAM" id="MobiDB-lite"/>
    </source>
</evidence>
<organism evidence="4 5">
    <name type="scientific">Saccharothrix violaceirubra</name>
    <dbReference type="NCBI Taxonomy" id="413306"/>
    <lineage>
        <taxon>Bacteria</taxon>
        <taxon>Bacillati</taxon>
        <taxon>Actinomycetota</taxon>
        <taxon>Actinomycetes</taxon>
        <taxon>Pseudonocardiales</taxon>
        <taxon>Pseudonocardiaceae</taxon>
        <taxon>Saccharothrix</taxon>
    </lineage>
</organism>
<feature type="compositionally biased region" description="Low complexity" evidence="1">
    <location>
        <begin position="592"/>
        <end position="604"/>
    </location>
</feature>
<dbReference type="RefSeq" id="WP_184665953.1">
    <property type="nucleotide sequence ID" value="NZ_BAABAI010000004.1"/>
</dbReference>
<feature type="compositionally biased region" description="Basic and acidic residues" evidence="1">
    <location>
        <begin position="524"/>
        <end position="565"/>
    </location>
</feature>
<dbReference type="InterPro" id="IPR057746">
    <property type="entry name" value="CpnT-like_N"/>
</dbReference>
<proteinExistence type="predicted"/>
<dbReference type="Pfam" id="PF25547">
    <property type="entry name" value="WXG100_2"/>
    <property type="match status" value="1"/>
</dbReference>
<dbReference type="InterPro" id="IPR025331">
    <property type="entry name" value="TNT"/>
</dbReference>
<accession>A0A7W7SY77</accession>
<dbReference type="InterPro" id="IPR053024">
    <property type="entry name" value="Fungal_surface_NADase"/>
</dbReference>
<gene>
    <name evidence="4" type="ORF">F4559_000485</name>
</gene>
<comment type="caution">
    <text evidence="4">The sequence shown here is derived from an EMBL/GenBank/DDBJ whole genome shotgun (WGS) entry which is preliminary data.</text>
</comment>
<feature type="domain" description="TNT" evidence="2">
    <location>
        <begin position="749"/>
        <end position="834"/>
    </location>
</feature>
<evidence type="ECO:0000313" key="5">
    <source>
        <dbReference type="Proteomes" id="UP000542674"/>
    </source>
</evidence>
<protein>
    <recommendedName>
        <fullName evidence="6">DUF4237 domain-containing protein</fullName>
    </recommendedName>
</protein>
<feature type="compositionally biased region" description="Low complexity" evidence="1">
    <location>
        <begin position="436"/>
        <end position="446"/>
    </location>
</feature>
<feature type="compositionally biased region" description="Low complexity" evidence="1">
    <location>
        <begin position="455"/>
        <end position="471"/>
    </location>
</feature>
<dbReference type="PANTHER" id="PTHR42059:SF1">
    <property type="entry name" value="TNT DOMAIN-CONTAINING PROTEIN"/>
    <property type="match status" value="1"/>
</dbReference>
<feature type="compositionally biased region" description="Low complexity" evidence="1">
    <location>
        <begin position="482"/>
        <end position="521"/>
    </location>
</feature>
<evidence type="ECO:0000259" key="2">
    <source>
        <dbReference type="Pfam" id="PF14021"/>
    </source>
</evidence>
<dbReference type="PANTHER" id="PTHR42059">
    <property type="entry name" value="TNT DOMAIN-CONTAINING PROTEIN"/>
    <property type="match status" value="1"/>
</dbReference>
<dbReference type="EMBL" id="JACHJS010000001">
    <property type="protein sequence ID" value="MBB4963126.1"/>
    <property type="molecule type" value="Genomic_DNA"/>
</dbReference>
<dbReference type="GO" id="GO:0050135">
    <property type="term" value="F:NADP+ nucleosidase activity"/>
    <property type="evidence" value="ECO:0007669"/>
    <property type="project" value="InterPro"/>
</dbReference>
<evidence type="ECO:0000313" key="4">
    <source>
        <dbReference type="EMBL" id="MBB4963126.1"/>
    </source>
</evidence>
<dbReference type="AlphaFoldDB" id="A0A7W7SY77"/>
<dbReference type="Pfam" id="PF14021">
    <property type="entry name" value="TNT"/>
    <property type="match status" value="1"/>
</dbReference>
<reference evidence="4 5" key="1">
    <citation type="submission" date="2020-08" db="EMBL/GenBank/DDBJ databases">
        <title>Sequencing the genomes of 1000 actinobacteria strains.</title>
        <authorList>
            <person name="Klenk H.-P."/>
        </authorList>
    </citation>
    <scope>NUCLEOTIDE SEQUENCE [LARGE SCALE GENOMIC DNA]</scope>
    <source>
        <strain evidence="4 5">DSM 45084</strain>
    </source>
</reference>
<dbReference type="Proteomes" id="UP000542674">
    <property type="component" value="Unassembled WGS sequence"/>
</dbReference>
<feature type="region of interest" description="Disordered" evidence="1">
    <location>
        <begin position="401"/>
        <end position="420"/>
    </location>
</feature>
<evidence type="ECO:0000259" key="3">
    <source>
        <dbReference type="Pfam" id="PF25547"/>
    </source>
</evidence>
<name>A0A7W7SY77_9PSEU</name>
<feature type="region of interest" description="Disordered" evidence="1">
    <location>
        <begin position="352"/>
        <end position="394"/>
    </location>
</feature>
<sequence length="835" mass="85146">MGIELPPELADVAARTGVAWPRADEDKMRAAATAWREAGTKLTALAGESDGSATTALRGLTGETGDAARRHWNTFVAPDGSLTRTARGCTAAADRLDHAARQIGAAKVEIVRELVNLAKNTEAANQAANAGHPTAGLGLDTLLSGAKANVANLTNTLTSAVRLDSGIDIGNITHPVNPNPGVHQPGGHSGGGTGTPVLGGIVPGGNTSGGIVPGIVPPLTDTVGAVVTPVVDGVATPVTGVVTPVVDPLTGGVVNPVVGGVVDPLVGGVVTPVVGEATPIVGDLVDGAGQVTAPVSEVVTPIVQPVVDGLVAPVTGGVADTVGTVTNPVLDKAAEAVGPVAEPIVREVREVTAPVENVTRDTTQPVADTPPGDRPPVFQAQPQPHPAGPVATPEQPVNLVDRLTGQAPPPPADTTSASSAAAVLDRPVPHAEPAHAAQPTTSTPNQQTPPPAAPAAPAAPTTPSTPAAPTTRGPEPVGPRGGAPAPSAPAAFSSTSSAQSGPAQSGSTQSSSGSGNQPGQSKDPQAKDIQAKEAQAKEAQAKEAQAKEAQAKESGKEPKENKNRDSFFGFAVLPIPASGRDRLVKGTSLPGEATFAPPATAPDAPEVPEQPPYEPVPVGRDAEPADENTAAFLPHMFPGGLLPRPSEKPHLQLPPPSADEAFAAGLRFGPQGHPEGDLVDDTARVRRRVHHGPGHDPSALLTGYDPQAGMHERDWDRRFLVRATPPEYAYPPGELFPEGGYEAGQAGVLGVGTEVDRFGGPEGRVLAETGTPFTARSLPPAVAKAPYHRYRVTRDVPVWFTLSAEWFGQRGGGVRYRTTYPVADLVALGYLEEIR</sequence>
<evidence type="ECO:0008006" key="6">
    <source>
        <dbReference type="Google" id="ProtNLM"/>
    </source>
</evidence>
<feature type="domain" description="Outer membrane channel protein CpnT-like N-terminal" evidence="3">
    <location>
        <begin position="15"/>
        <end position="136"/>
    </location>
</feature>
<feature type="region of interest" description="Disordered" evidence="1">
    <location>
        <begin position="431"/>
        <end position="612"/>
    </location>
</feature>
<keyword evidence="5" id="KW-1185">Reference proteome</keyword>